<keyword evidence="4" id="KW-0863">Zinc-finger</keyword>
<name>A0A175YQI6_DAUCS</name>
<evidence type="ECO:0000256" key="7">
    <source>
        <dbReference type="SAM" id="MobiDB-lite"/>
    </source>
</evidence>
<protein>
    <submittedName>
        <fullName evidence="10">Uncharacterized protein</fullName>
    </submittedName>
</protein>
<evidence type="ECO:0000256" key="2">
    <source>
        <dbReference type="ARBA" id="ARBA00010325"/>
    </source>
</evidence>
<dbReference type="GO" id="GO:0010254">
    <property type="term" value="P:nectary development"/>
    <property type="evidence" value="ECO:0007669"/>
    <property type="project" value="EnsemblPlants"/>
</dbReference>
<comment type="caution">
    <text evidence="10">The sequence shown here is derived from an EMBL/GenBank/DDBJ whole genome shotgun (WGS) entry which is preliminary data.</text>
</comment>
<feature type="domain" description="YABBY N-terminal" evidence="9">
    <location>
        <begin position="7"/>
        <end position="48"/>
    </location>
</feature>
<dbReference type="OMA" id="HDDKLTM"/>
<dbReference type="InterPro" id="IPR056776">
    <property type="entry name" value="YABBY_N"/>
</dbReference>
<dbReference type="Pfam" id="PF24868">
    <property type="entry name" value="YABBY_N"/>
    <property type="match status" value="1"/>
</dbReference>
<evidence type="ECO:0000313" key="10">
    <source>
        <dbReference type="EMBL" id="KZM85895.1"/>
    </source>
</evidence>
<evidence type="ECO:0000256" key="6">
    <source>
        <dbReference type="ARBA" id="ARBA00023242"/>
    </source>
</evidence>
<dbReference type="GO" id="GO:0000976">
    <property type="term" value="F:transcription cis-regulatory region binding"/>
    <property type="evidence" value="ECO:0007669"/>
    <property type="project" value="EnsemblPlants"/>
</dbReference>
<dbReference type="GO" id="GO:0045165">
    <property type="term" value="P:cell fate commitment"/>
    <property type="evidence" value="ECO:0007669"/>
    <property type="project" value="TreeGrafter"/>
</dbReference>
<dbReference type="SUPFAM" id="SSF47095">
    <property type="entry name" value="HMG-box"/>
    <property type="match status" value="1"/>
</dbReference>
<proteinExistence type="inferred from homology"/>
<dbReference type="AlphaFoldDB" id="A0A175YQI6"/>
<evidence type="ECO:0000256" key="4">
    <source>
        <dbReference type="ARBA" id="ARBA00022771"/>
    </source>
</evidence>
<reference evidence="10" key="1">
    <citation type="journal article" date="2016" name="Nat. Genet.">
        <title>A high-quality carrot genome assembly provides new insights into carotenoid accumulation and asterid genome evolution.</title>
        <authorList>
            <person name="Iorizzo M."/>
            <person name="Ellison S."/>
            <person name="Senalik D."/>
            <person name="Zeng P."/>
            <person name="Satapoomin P."/>
            <person name="Huang J."/>
            <person name="Bowman M."/>
            <person name="Iovene M."/>
            <person name="Sanseverino W."/>
            <person name="Cavagnaro P."/>
            <person name="Yildiz M."/>
            <person name="Macko-Podgorni A."/>
            <person name="Moranska E."/>
            <person name="Grzebelus E."/>
            <person name="Grzebelus D."/>
            <person name="Ashrafi H."/>
            <person name="Zheng Z."/>
            <person name="Cheng S."/>
            <person name="Spooner D."/>
            <person name="Van Deynze A."/>
            <person name="Simon P."/>
        </authorList>
    </citation>
    <scope>NUCLEOTIDE SEQUENCE [LARGE SCALE GENOMIC DNA]</scope>
    <source>
        <tissue evidence="10">Leaf</tissue>
    </source>
</reference>
<evidence type="ECO:0000256" key="3">
    <source>
        <dbReference type="ARBA" id="ARBA00022723"/>
    </source>
</evidence>
<dbReference type="PANTHER" id="PTHR31675:SF1">
    <property type="entry name" value="PROTEIN CRABS CLAW"/>
    <property type="match status" value="1"/>
</dbReference>
<dbReference type="InterPro" id="IPR036910">
    <property type="entry name" value="HMG_box_dom_sf"/>
</dbReference>
<keyword evidence="6" id="KW-0539">Nucleus</keyword>
<gene>
    <name evidence="10" type="ORF">DCAR_026683</name>
</gene>
<dbReference type="KEGG" id="dcr:108199041"/>
<feature type="domain" description="YABBY protein C-terminal" evidence="8">
    <location>
        <begin position="97"/>
        <end position="157"/>
    </location>
</feature>
<organism evidence="10">
    <name type="scientific">Daucus carota subsp. sativus</name>
    <name type="common">Carrot</name>
    <dbReference type="NCBI Taxonomy" id="79200"/>
    <lineage>
        <taxon>Eukaryota</taxon>
        <taxon>Viridiplantae</taxon>
        <taxon>Streptophyta</taxon>
        <taxon>Embryophyta</taxon>
        <taxon>Tracheophyta</taxon>
        <taxon>Spermatophyta</taxon>
        <taxon>Magnoliopsida</taxon>
        <taxon>eudicotyledons</taxon>
        <taxon>Gunneridae</taxon>
        <taxon>Pentapetalae</taxon>
        <taxon>asterids</taxon>
        <taxon>campanulids</taxon>
        <taxon>Apiales</taxon>
        <taxon>Apiaceae</taxon>
        <taxon>Apioideae</taxon>
        <taxon>Scandiceae</taxon>
        <taxon>Daucinae</taxon>
        <taxon>Daucus</taxon>
        <taxon>Daucus sect. Daucus</taxon>
    </lineage>
</organism>
<dbReference type="CDD" id="cd00084">
    <property type="entry name" value="HMG-box_SF"/>
    <property type="match status" value="1"/>
</dbReference>
<evidence type="ECO:0000259" key="8">
    <source>
        <dbReference type="Pfam" id="PF04690"/>
    </source>
</evidence>
<feature type="region of interest" description="Disordered" evidence="7">
    <location>
        <begin position="77"/>
        <end position="118"/>
    </location>
</feature>
<dbReference type="Pfam" id="PF04690">
    <property type="entry name" value="YABBY"/>
    <property type="match status" value="1"/>
</dbReference>
<dbReference type="GO" id="GO:0010582">
    <property type="term" value="P:floral meristem determinacy"/>
    <property type="evidence" value="ECO:0007669"/>
    <property type="project" value="EnsemblPlants"/>
</dbReference>
<accession>A0A175YQI6</accession>
<dbReference type="InterPro" id="IPR006780">
    <property type="entry name" value="YABBY"/>
</dbReference>
<sequence length="177" mass="19888">MDPVQPYEHLCYVRCTYCNIVLEIRIPCKRMLETVTVKCGQCCNLSYLTAVPPPPVQSPSLDSSATLQSSLCSDSKRLQKKKKNKQLHCSSPKHESSSSSSNAPFVVKPPERKHRPPSAYNRFMREEIQRIKAANPNIPHRDAFSAASKNWARCSSITNMPLFTTISESSNNVCTKE</sequence>
<evidence type="ECO:0000259" key="9">
    <source>
        <dbReference type="Pfam" id="PF24868"/>
    </source>
</evidence>
<dbReference type="Gramene" id="KZM85895">
    <property type="protein sequence ID" value="KZM85895"/>
    <property type="gene ID" value="DCAR_026683"/>
</dbReference>
<dbReference type="PANTHER" id="PTHR31675">
    <property type="entry name" value="PROTEIN YABBY 6-RELATED"/>
    <property type="match status" value="1"/>
</dbReference>
<dbReference type="GO" id="GO:0005634">
    <property type="term" value="C:nucleus"/>
    <property type="evidence" value="ECO:0007669"/>
    <property type="project" value="UniProtKB-SubCell"/>
</dbReference>
<dbReference type="GO" id="GO:0008270">
    <property type="term" value="F:zinc ion binding"/>
    <property type="evidence" value="ECO:0007669"/>
    <property type="project" value="UniProtKB-KW"/>
</dbReference>
<comment type="similarity">
    <text evidence="2">Belongs to the YABBY family.</text>
</comment>
<evidence type="ECO:0000256" key="1">
    <source>
        <dbReference type="ARBA" id="ARBA00004123"/>
    </source>
</evidence>
<dbReference type="InterPro" id="IPR056775">
    <property type="entry name" value="YABBY_C"/>
</dbReference>
<dbReference type="EMBL" id="LNRQ01000008">
    <property type="protein sequence ID" value="KZM85895.1"/>
    <property type="molecule type" value="Genomic_DNA"/>
</dbReference>
<dbReference type="GO" id="GO:0048366">
    <property type="term" value="P:leaf development"/>
    <property type="evidence" value="ECO:0007669"/>
    <property type="project" value="TreeGrafter"/>
</dbReference>
<dbReference type="Gene3D" id="1.10.30.10">
    <property type="entry name" value="High mobility group box domain"/>
    <property type="match status" value="1"/>
</dbReference>
<evidence type="ECO:0000256" key="5">
    <source>
        <dbReference type="ARBA" id="ARBA00022833"/>
    </source>
</evidence>
<keyword evidence="5" id="KW-0862">Zinc</keyword>
<keyword evidence="3" id="KW-0479">Metal-binding</keyword>
<dbReference type="STRING" id="79200.A0A175YQI6"/>
<dbReference type="OrthoDB" id="667577at2759"/>
<dbReference type="GO" id="GO:0048479">
    <property type="term" value="P:style development"/>
    <property type="evidence" value="ECO:0007669"/>
    <property type="project" value="EnsemblPlants"/>
</dbReference>
<comment type="subcellular location">
    <subcellularLocation>
        <location evidence="1">Nucleus</location>
    </subcellularLocation>
</comment>